<evidence type="ECO:0000313" key="1">
    <source>
        <dbReference type="EMBL" id="MCY1583326.1"/>
    </source>
</evidence>
<sequence>MTWKKHIIMTILTISLYEITKYTLEQVLICMQANDDIDKPPIDFDAQSQNDLEHIGKMKKNHARNT</sequence>
<reference evidence="1" key="2">
    <citation type="submission" date="2022-08" db="EMBL/GenBank/DDBJ databases">
        <authorList>
            <person name="Magnan C."/>
        </authorList>
    </citation>
    <scope>NUCLEOTIDE SEQUENCE</scope>
    <source>
        <strain evidence="1">NSP012P</strain>
    </source>
</reference>
<dbReference type="InterPro" id="IPR009300">
    <property type="entry name" value="Transcription_activator_RinB"/>
</dbReference>
<keyword evidence="2" id="KW-1185">Reference proteome</keyword>
<comment type="caution">
    <text evidence="1">The sequence shown here is derived from an EMBL/GenBank/DDBJ whole genome shotgun (WGS) entry which is preliminary data.</text>
</comment>
<accession>A0ABT4BKX2</accession>
<name>A0ABT4BKX2_9STAP</name>
<gene>
    <name evidence="1" type="ORF">NW133_07265</name>
</gene>
<organism evidence="1 2">
    <name type="scientific">Staphylococcus pettenkoferi</name>
    <dbReference type="NCBI Taxonomy" id="170573"/>
    <lineage>
        <taxon>Bacteria</taxon>
        <taxon>Bacillati</taxon>
        <taxon>Bacillota</taxon>
        <taxon>Bacilli</taxon>
        <taxon>Bacillales</taxon>
        <taxon>Staphylococcaceae</taxon>
        <taxon>Staphylococcus</taxon>
    </lineage>
</organism>
<evidence type="ECO:0000313" key="2">
    <source>
        <dbReference type="Proteomes" id="UP001072952"/>
    </source>
</evidence>
<protein>
    <submittedName>
        <fullName evidence="1">Transcriptional regulator</fullName>
    </submittedName>
</protein>
<dbReference type="Pfam" id="PF06116">
    <property type="entry name" value="RinB"/>
    <property type="match status" value="1"/>
</dbReference>
<dbReference type="EMBL" id="JANSLD010000027">
    <property type="protein sequence ID" value="MCY1583326.1"/>
    <property type="molecule type" value="Genomic_DNA"/>
</dbReference>
<dbReference type="Proteomes" id="UP001072952">
    <property type="component" value="Unassembled WGS sequence"/>
</dbReference>
<dbReference type="RefSeq" id="WP_145458170.1">
    <property type="nucleotide sequence ID" value="NZ_JANSKR010000004.1"/>
</dbReference>
<reference evidence="1" key="1">
    <citation type="journal article" date="2022" name="Int. J. Mol. Sci.">
        <title>Phenotypic and Genotypic Virulence Characterisation of Staphylococcus pettenkoferi Strains Isolated from Human Bloodstream and Diabetic Foot Infections.</title>
        <authorList>
            <person name="Magnan C."/>
            <person name="Ahmad-Mansour N."/>
            <person name="Pouget C."/>
            <person name="Morsli M."/>
            <person name="Huc-Brandt S."/>
            <person name="Pantel A."/>
            <person name="Dunyach-Remy C."/>
            <person name="Sotto A."/>
            <person name="Molle V."/>
            <person name="Lavigne J.-P."/>
        </authorList>
    </citation>
    <scope>NUCLEOTIDE SEQUENCE</scope>
    <source>
        <strain evidence="1">NSP012P</strain>
    </source>
</reference>
<dbReference type="NCBIfam" id="NF047427">
    <property type="entry name" value="phage_activ_RinB"/>
    <property type="match status" value="1"/>
</dbReference>
<proteinExistence type="predicted"/>